<comment type="caution">
    <text evidence="11">The sequence shown here is derived from an EMBL/GenBank/DDBJ whole genome shotgun (WGS) entry which is preliminary data.</text>
</comment>
<dbReference type="PANTHER" id="PTHR47966:SF51">
    <property type="entry name" value="BETA-SITE APP-CLEAVING ENZYME, ISOFORM A-RELATED"/>
    <property type="match status" value="1"/>
</dbReference>
<dbReference type="Gene3D" id="2.40.70.10">
    <property type="entry name" value="Acid Proteases"/>
    <property type="match status" value="2"/>
</dbReference>
<evidence type="ECO:0000313" key="11">
    <source>
        <dbReference type="EMBL" id="PLW12859.1"/>
    </source>
</evidence>
<dbReference type="GO" id="GO:0006508">
    <property type="term" value="P:proteolysis"/>
    <property type="evidence" value="ECO:0007669"/>
    <property type="project" value="UniProtKB-KW"/>
</dbReference>
<dbReference type="GO" id="GO:0004190">
    <property type="term" value="F:aspartic-type endopeptidase activity"/>
    <property type="evidence" value="ECO:0007669"/>
    <property type="project" value="UniProtKB-KW"/>
</dbReference>
<evidence type="ECO:0000256" key="7">
    <source>
        <dbReference type="RuleBase" id="RU000454"/>
    </source>
</evidence>
<organism evidence="11 12">
    <name type="scientific">Puccinia coronata f. sp. avenae</name>
    <dbReference type="NCBI Taxonomy" id="200324"/>
    <lineage>
        <taxon>Eukaryota</taxon>
        <taxon>Fungi</taxon>
        <taxon>Dikarya</taxon>
        <taxon>Basidiomycota</taxon>
        <taxon>Pucciniomycotina</taxon>
        <taxon>Pucciniomycetes</taxon>
        <taxon>Pucciniales</taxon>
        <taxon>Pucciniaceae</taxon>
        <taxon>Puccinia</taxon>
    </lineage>
</organism>
<evidence type="ECO:0000259" key="10">
    <source>
        <dbReference type="PROSITE" id="PS51767"/>
    </source>
</evidence>
<feature type="active site" evidence="5">
    <location>
        <position position="326"/>
    </location>
</feature>
<dbReference type="CDD" id="cd05471">
    <property type="entry name" value="pepsin_like"/>
    <property type="match status" value="1"/>
</dbReference>
<name>A0A2N5SI20_9BASI</name>
<keyword evidence="6" id="KW-1015">Disulfide bond</keyword>
<dbReference type="Proteomes" id="UP000235392">
    <property type="component" value="Unassembled WGS sequence"/>
</dbReference>
<dbReference type="PROSITE" id="PS00141">
    <property type="entry name" value="ASP_PROTEASE"/>
    <property type="match status" value="1"/>
</dbReference>
<keyword evidence="3 7" id="KW-0064">Aspartyl protease</keyword>
<dbReference type="AlphaFoldDB" id="A0A2N5SI20"/>
<comment type="similarity">
    <text evidence="1 7">Belongs to the peptidase A1 family.</text>
</comment>
<dbReference type="PRINTS" id="PR00792">
    <property type="entry name" value="PEPSIN"/>
</dbReference>
<feature type="compositionally biased region" description="Basic and acidic residues" evidence="8">
    <location>
        <begin position="81"/>
        <end position="90"/>
    </location>
</feature>
<dbReference type="SUPFAM" id="SSF50630">
    <property type="entry name" value="Acid proteases"/>
    <property type="match status" value="1"/>
</dbReference>
<dbReference type="FunFam" id="2.40.70.10:FF:000115">
    <property type="entry name" value="Lysosomal aspartic protease"/>
    <property type="match status" value="1"/>
</dbReference>
<dbReference type="InterPro" id="IPR021109">
    <property type="entry name" value="Peptidase_aspartic_dom_sf"/>
</dbReference>
<feature type="active site" evidence="5">
    <location>
        <position position="148"/>
    </location>
</feature>
<sequence>MWIPTSVILISVLLPILGQNCSIGATLNNITPLAIPLEKKLFVRGGDGVFNVTAAQLSHQHTLKKYRGTREKYRNAGSDSSHQHTDHESQSPKPNHHHRQVERLTNQGNQSRDVKDAKILNFTLTQKKIDSGLVQIGTPSQTFSIDFDTGSGDFWVPTVDCKAHPCKSKNTYNASASKTSSKLPDLFNINYGDGSSTSGIHYTDSVKLAGITIKNQTFAGVSTLSDSFQQDPTDGILGLAYPAISHLHSSSFIENAFRQGLIPSKMFSFKIANEGGELYLGGVNPARFVGPLEAHPVTRQAYWQIGNGSVNINGYTIIQRGEMIIDSGTTIIYGPKADVEKLYSRVQGAKKYGKREGLWKFPCAKAPSVSFSWNGGRQWTIEPKKMSLGKVETNSEDCIGAISSQSVGLNNSWLLGDTFMSNVYSVFNPTEGVNTVAFAKPV</sequence>
<dbReference type="InterPro" id="IPR033121">
    <property type="entry name" value="PEPTIDASE_A1"/>
</dbReference>
<dbReference type="Pfam" id="PF00026">
    <property type="entry name" value="Asp"/>
    <property type="match status" value="1"/>
</dbReference>
<keyword evidence="2 7" id="KW-0645">Protease</keyword>
<evidence type="ECO:0000256" key="2">
    <source>
        <dbReference type="ARBA" id="ARBA00022670"/>
    </source>
</evidence>
<keyword evidence="4 7" id="KW-0378">Hydrolase</keyword>
<evidence type="ECO:0000313" key="12">
    <source>
        <dbReference type="Proteomes" id="UP000235392"/>
    </source>
</evidence>
<evidence type="ECO:0000256" key="8">
    <source>
        <dbReference type="SAM" id="MobiDB-lite"/>
    </source>
</evidence>
<evidence type="ECO:0000256" key="9">
    <source>
        <dbReference type="SAM" id="SignalP"/>
    </source>
</evidence>
<dbReference type="PANTHER" id="PTHR47966">
    <property type="entry name" value="BETA-SITE APP-CLEAVING ENZYME, ISOFORM A-RELATED"/>
    <property type="match status" value="1"/>
</dbReference>
<evidence type="ECO:0000256" key="5">
    <source>
        <dbReference type="PIRSR" id="PIRSR601461-1"/>
    </source>
</evidence>
<dbReference type="EMBL" id="PGCI01000871">
    <property type="protein sequence ID" value="PLW12859.1"/>
    <property type="molecule type" value="Genomic_DNA"/>
</dbReference>
<proteinExistence type="inferred from homology"/>
<dbReference type="InterPro" id="IPR001461">
    <property type="entry name" value="Aspartic_peptidase_A1"/>
</dbReference>
<accession>A0A2N5SI20</accession>
<gene>
    <name evidence="11" type="ORF">PCASD_19951</name>
</gene>
<feature type="disulfide bond" evidence="6">
    <location>
        <begin position="161"/>
        <end position="166"/>
    </location>
</feature>
<evidence type="ECO:0000256" key="4">
    <source>
        <dbReference type="ARBA" id="ARBA00022801"/>
    </source>
</evidence>
<protein>
    <recommendedName>
        <fullName evidence="10">Peptidase A1 domain-containing protein</fullName>
    </recommendedName>
</protein>
<dbReference type="InterPro" id="IPR001969">
    <property type="entry name" value="Aspartic_peptidase_AS"/>
</dbReference>
<evidence type="ECO:0000256" key="6">
    <source>
        <dbReference type="PIRSR" id="PIRSR601461-2"/>
    </source>
</evidence>
<keyword evidence="9" id="KW-0732">Signal</keyword>
<dbReference type="PROSITE" id="PS51767">
    <property type="entry name" value="PEPTIDASE_A1"/>
    <property type="match status" value="1"/>
</dbReference>
<feature type="chain" id="PRO_5014891761" description="Peptidase A1 domain-containing protein" evidence="9">
    <location>
        <begin position="19"/>
        <end position="442"/>
    </location>
</feature>
<reference evidence="11 12" key="1">
    <citation type="submission" date="2017-11" db="EMBL/GenBank/DDBJ databases">
        <title>De novo assembly and phasing of dikaryotic genomes from two isolates of Puccinia coronata f. sp. avenae, the causal agent of oat crown rust.</title>
        <authorList>
            <person name="Miller M.E."/>
            <person name="Zhang Y."/>
            <person name="Omidvar V."/>
            <person name="Sperschneider J."/>
            <person name="Schwessinger B."/>
            <person name="Raley C."/>
            <person name="Palmer J.M."/>
            <person name="Garnica D."/>
            <person name="Upadhyaya N."/>
            <person name="Rathjen J."/>
            <person name="Taylor J.M."/>
            <person name="Park R.F."/>
            <person name="Dodds P.N."/>
            <person name="Hirsch C.D."/>
            <person name="Kianian S.F."/>
            <person name="Figueroa M."/>
        </authorList>
    </citation>
    <scope>NUCLEOTIDE SEQUENCE [LARGE SCALE GENOMIC DNA]</scope>
    <source>
        <strain evidence="11">12SD80</strain>
    </source>
</reference>
<evidence type="ECO:0000256" key="3">
    <source>
        <dbReference type="ARBA" id="ARBA00022750"/>
    </source>
</evidence>
<feature type="domain" description="Peptidase A1" evidence="10">
    <location>
        <begin position="130"/>
        <end position="439"/>
    </location>
</feature>
<evidence type="ECO:0000256" key="1">
    <source>
        <dbReference type="ARBA" id="ARBA00007447"/>
    </source>
</evidence>
<feature type="signal peptide" evidence="9">
    <location>
        <begin position="1"/>
        <end position="18"/>
    </location>
</feature>
<dbReference type="InterPro" id="IPR034164">
    <property type="entry name" value="Pepsin-like_dom"/>
</dbReference>
<feature type="region of interest" description="Disordered" evidence="8">
    <location>
        <begin position="72"/>
        <end position="112"/>
    </location>
</feature>